<gene>
    <name evidence="1" type="ORF">DLJ58_32385</name>
</gene>
<reference evidence="1 2" key="1">
    <citation type="submission" date="2018-05" db="EMBL/GenBank/DDBJ databases">
        <title>Micromonospora from Atacama Desert.</title>
        <authorList>
            <person name="Carro L."/>
            <person name="Goodfellow M."/>
            <person name="Klenk H.-P."/>
        </authorList>
    </citation>
    <scope>NUCLEOTIDE SEQUENCE [LARGE SCALE GENOMIC DNA]</scope>
    <source>
        <strain evidence="1 2">LB32</strain>
    </source>
</reference>
<sequence>MRVEAERLAKLSEAERNVRFWPVELDEPGLVLGLPPATPNPSQGSGLPFGAAAETRAYALVGPQATMTGLAERFLETVIVPLTAKLPADSPFKAVPDRSSLARALAQVCATTVSAQERYVLEWRTGTLFPLPMQRSATGWLVFLDKIQQVPAGNLLVPDPTTVPAGDLVGPTAITPVRDPEREAQPEPPSALTAQVTALIGGKTPEQVATALAHDLLDNPYATCLRVVEALIQLEAHAAADGKKFAAAMVAAMLPPQLSALAATTGGNAVLRRCWARLTSADPMFEPASQALDLVVRTPAQGTTRREYFTPQQRRPAVVPIEPPLTKDQTTVNGHVVGGIALGRRQTYGWTDAFWPGPFAPGVVAVRVFDTAHGAGVPWPTGARPDLIAARRHVVATIGPIEGQIDAVRLADTALLSIGTQQWSFHVDNEGTVLLEHFRRRAPDHYDVFFGMYGLGLAVCDATGRISADEPVVSSQPDREVPADAVRAANPHAFTAGAANAARDYYPTFVTMVQARPGGDPLVLDAPTGKDRRDTPRFDFFGWARSGSKGIGSPVWAARCTIALQSSQALQESELAVAAFRFTRVLDDERVWAADWTTGTPTVKDRKPFKPPVSGLGGARRAAENGLRVAGGCPEAGHTVSQLFPSQYGAALLLDAHINAPNHQKAAIMRAWQRTVDAFLAEATAQLTAETGQAPTADQTLSRAGTLIHVGATEQLSEPFLRRFAVSYASLRGYTESGSRTVVFPDRSFALGFEHDLHLSPLTGTFTGWV</sequence>
<dbReference type="RefSeq" id="WP_124862550.1">
    <property type="nucleotide sequence ID" value="NZ_JBIALA010000013.1"/>
</dbReference>
<dbReference type="Proteomes" id="UP000266889">
    <property type="component" value="Unassembled WGS sequence"/>
</dbReference>
<dbReference type="EMBL" id="QGSY01000330">
    <property type="protein sequence ID" value="RQX01625.1"/>
    <property type="molecule type" value="Genomic_DNA"/>
</dbReference>
<evidence type="ECO:0000313" key="2">
    <source>
        <dbReference type="Proteomes" id="UP000266889"/>
    </source>
</evidence>
<proteinExistence type="predicted"/>
<accession>A0A3N9WKY9</accession>
<keyword evidence="2" id="KW-1185">Reference proteome</keyword>
<protein>
    <submittedName>
        <fullName evidence="1">Uncharacterized protein</fullName>
    </submittedName>
</protein>
<comment type="caution">
    <text evidence="1">The sequence shown here is derived from an EMBL/GenBank/DDBJ whole genome shotgun (WGS) entry which is preliminary data.</text>
</comment>
<dbReference type="OrthoDB" id="3442974at2"/>
<name>A0A3N9WKY9_9ACTN</name>
<dbReference type="AlphaFoldDB" id="A0A3N9WKY9"/>
<organism evidence="1 2">
    <name type="scientific">Micromonospora arida</name>
    <dbReference type="NCBI Taxonomy" id="2203715"/>
    <lineage>
        <taxon>Bacteria</taxon>
        <taxon>Bacillati</taxon>
        <taxon>Actinomycetota</taxon>
        <taxon>Actinomycetes</taxon>
        <taxon>Micromonosporales</taxon>
        <taxon>Micromonosporaceae</taxon>
        <taxon>Micromonospora</taxon>
    </lineage>
</organism>
<evidence type="ECO:0000313" key="1">
    <source>
        <dbReference type="EMBL" id="RQX01625.1"/>
    </source>
</evidence>